<comment type="caution">
    <text evidence="1">The sequence shown here is derived from an EMBL/GenBank/DDBJ whole genome shotgun (WGS) entry which is preliminary data.</text>
</comment>
<evidence type="ECO:0000313" key="2">
    <source>
        <dbReference type="Proteomes" id="UP000294604"/>
    </source>
</evidence>
<sequence>MEPVNGRFGGPDMRPAMYLAAWVVSEHVIDDDR</sequence>
<name>A0A4R8SRI2_9MYCO</name>
<accession>A0A4R8SRI2</accession>
<gene>
    <name evidence="1" type="ORF">CCUG60884_03546</name>
</gene>
<dbReference type="AlphaFoldDB" id="A0A4R8SRI2"/>
<dbReference type="EMBL" id="PECL01000010">
    <property type="protein sequence ID" value="TEA02414.1"/>
    <property type="molecule type" value="Genomic_DNA"/>
</dbReference>
<reference evidence="1 2" key="1">
    <citation type="journal article" date="2019" name="Sci. Rep.">
        <title>Extended insight into the Mycobacterium chelonae-abscessus complex through whole genome sequencing of Mycobacterium salmoniphilum outbreak and Mycobacterium salmoniphilum-like strains.</title>
        <authorList>
            <person name="Behra P.R.K."/>
            <person name="Das S."/>
            <person name="Pettersson B.M.F."/>
            <person name="Shirreff L."/>
            <person name="DuCote T."/>
            <person name="Jacobsson K.G."/>
            <person name="Ennis D.G."/>
            <person name="Kirsebom L.A."/>
        </authorList>
    </citation>
    <scope>NUCLEOTIDE SEQUENCE [LARGE SCALE GENOMIC DNA]</scope>
    <source>
        <strain evidence="1 2">CCUG 60884</strain>
    </source>
</reference>
<proteinExistence type="predicted"/>
<dbReference type="Proteomes" id="UP000294604">
    <property type="component" value="Unassembled WGS sequence"/>
</dbReference>
<evidence type="ECO:0000313" key="1">
    <source>
        <dbReference type="EMBL" id="TEA02414.1"/>
    </source>
</evidence>
<protein>
    <submittedName>
        <fullName evidence="1">Uncharacterized protein</fullName>
    </submittedName>
</protein>
<organism evidence="1 2">
    <name type="scientific">Mycobacteroides salmoniphilum</name>
    <dbReference type="NCBI Taxonomy" id="404941"/>
    <lineage>
        <taxon>Bacteria</taxon>
        <taxon>Bacillati</taxon>
        <taxon>Actinomycetota</taxon>
        <taxon>Actinomycetes</taxon>
        <taxon>Mycobacteriales</taxon>
        <taxon>Mycobacteriaceae</taxon>
        <taxon>Mycobacteroides</taxon>
    </lineage>
</organism>